<keyword evidence="1" id="KW-1133">Transmembrane helix</keyword>
<protein>
    <submittedName>
        <fullName evidence="2">Hypothetical transmembrane protein</fullName>
    </submittedName>
</protein>
<feature type="transmembrane region" description="Helical" evidence="1">
    <location>
        <begin position="88"/>
        <end position="106"/>
    </location>
</feature>
<proteinExistence type="predicted"/>
<keyword evidence="1 2" id="KW-0812">Transmembrane</keyword>
<name>Q8WPQ3_9TRYP</name>
<evidence type="ECO:0000313" key="2">
    <source>
        <dbReference type="EMBL" id="CAD21764.1"/>
    </source>
</evidence>
<reference evidence="2" key="1">
    <citation type="journal article" date="1998" name="Mol. Biochem. Parasitol.">
        <title>Selection for activation of a new variant surface glycoprotein gene expression site in Trypanosoma brucei can result in deletion of the old one.</title>
        <authorList>
            <person name="Rudenko G."/>
            <person name="Chaves I."/>
            <person name="Dirks-Mulder A."/>
            <person name="Borst P."/>
        </authorList>
    </citation>
    <scope>NUCLEOTIDE SEQUENCE</scope>
    <source>
        <strain evidence="2">427</strain>
    </source>
</reference>
<sequence>MVLFASLPSVVERAYWKHASTITPLSPFFSICHGREIVTERNMQTLKAVTGCAVSYTTCYNYVIHVSYGCSYGAALDGVLRRHAAGDVIVSIFLSFSLSLFLQLFVGG</sequence>
<gene>
    <name evidence="2" type="primary">N19B2.085</name>
</gene>
<evidence type="ECO:0000256" key="1">
    <source>
        <dbReference type="SAM" id="Phobius"/>
    </source>
</evidence>
<reference evidence="2" key="2">
    <citation type="journal article" date="2002" name="Mol. Biochem. Parasitol.">
        <title>The architecture of variant surface glycoprotein gene expression sites in Trypanosoma brucei.</title>
        <authorList>
            <person name="Berriman M."/>
            <person name="Hall N."/>
            <person name="Sheader K."/>
            <person name="Bringaud F."/>
            <person name="Tiwari B."/>
            <person name="Isobe T."/>
            <person name="Bowman S."/>
            <person name="Corton C."/>
            <person name="Clark L."/>
            <person name="Cross G.A.M."/>
            <person name="Hoek M."/>
            <person name="Zanders T."/>
            <person name="Berberof M."/>
            <person name="Borst P."/>
            <person name="Rudenko G."/>
        </authorList>
    </citation>
    <scope>NUCLEOTIDE SEQUENCE</scope>
    <source>
        <strain evidence="2">427</strain>
    </source>
</reference>
<reference evidence="2" key="3">
    <citation type="submission" date="2002-01" db="EMBL/GenBank/DDBJ databases">
        <title>Construction and Characterization of Three Bacterial Artificial Chromosome Libraries for Trypanosoma brucei.</title>
        <authorList>
            <person name="Zeng C."/>
            <person name="Zhao B."/>
            <person name="Hierl M."/>
            <person name="Catanese J."/>
            <person name="Gerrard C."/>
            <person name="Melville S.E."/>
            <person name="Hoek M."/>
            <person name="Navarro M."/>
            <person name="Cross G.A.M."/>
            <person name="El-Sayed N."/>
            <person name="Berberof M."/>
            <person name="Rudenko G."/>
            <person name="Borst P."/>
            <person name="de Jong P."/>
        </authorList>
    </citation>
    <scope>NUCLEOTIDE SEQUENCE</scope>
    <source>
        <strain evidence="2">427</strain>
    </source>
</reference>
<accession>Q8WPQ3</accession>
<dbReference type="EMBL" id="AL671256">
    <property type="protein sequence ID" value="CAD21764.1"/>
    <property type="molecule type" value="Genomic_DNA"/>
</dbReference>
<organism evidence="2">
    <name type="scientific">Trypanosoma brucei</name>
    <dbReference type="NCBI Taxonomy" id="5691"/>
    <lineage>
        <taxon>Eukaryota</taxon>
        <taxon>Discoba</taxon>
        <taxon>Euglenozoa</taxon>
        <taxon>Kinetoplastea</taxon>
        <taxon>Metakinetoplastina</taxon>
        <taxon>Trypanosomatida</taxon>
        <taxon>Trypanosomatidae</taxon>
        <taxon>Trypanosoma</taxon>
    </lineage>
</organism>
<keyword evidence="1" id="KW-0472">Membrane</keyword>
<dbReference type="AlphaFoldDB" id="Q8WPQ3"/>